<evidence type="ECO:0000313" key="4">
    <source>
        <dbReference type="Proteomes" id="UP001432222"/>
    </source>
</evidence>
<name>A0ABZ1TTI7_9ACTN</name>
<gene>
    <name evidence="3" type="ORF">OHA16_04315</name>
</gene>
<sequence>MAETVTIDLGDGTTVRAEVIGEVNFQQPETPSDVWGDSGDAAWGGGRRAASQLGSAVALTLDQVRSTVQGVGRWAAESIAQGAAGSPDTFEVEFGLKLAVKSGQLLGVIAEAGSEAGLTVRLSWDLAERRRQQEATVAEATTAGLPVQNAPAGASAPAPRAADAE</sequence>
<feature type="compositionally biased region" description="Low complexity" evidence="1">
    <location>
        <begin position="150"/>
        <end position="165"/>
    </location>
</feature>
<reference evidence="3" key="1">
    <citation type="submission" date="2022-10" db="EMBL/GenBank/DDBJ databases">
        <title>The complete genomes of actinobacterial strains from the NBC collection.</title>
        <authorList>
            <person name="Joergensen T.S."/>
            <person name="Alvarez Arevalo M."/>
            <person name="Sterndorff E.B."/>
            <person name="Faurdal D."/>
            <person name="Vuksanovic O."/>
            <person name="Mourched A.-S."/>
            <person name="Charusanti P."/>
            <person name="Shaw S."/>
            <person name="Blin K."/>
            <person name="Weber T."/>
        </authorList>
    </citation>
    <scope>NUCLEOTIDE SEQUENCE</scope>
    <source>
        <strain evidence="3">NBC_00222</strain>
    </source>
</reference>
<dbReference type="Pfam" id="PF19493">
    <property type="entry name" value="Trypco1"/>
    <property type="match status" value="1"/>
</dbReference>
<dbReference type="NCBIfam" id="NF041216">
    <property type="entry name" value="CU044_2847_fam"/>
    <property type="match status" value="1"/>
</dbReference>
<evidence type="ECO:0000313" key="3">
    <source>
        <dbReference type="EMBL" id="WUQ82273.1"/>
    </source>
</evidence>
<dbReference type="Proteomes" id="UP001432222">
    <property type="component" value="Chromosome"/>
</dbReference>
<dbReference type="RefSeq" id="WP_328953340.1">
    <property type="nucleotide sequence ID" value="NZ_CP108110.1"/>
</dbReference>
<evidence type="ECO:0000259" key="2">
    <source>
        <dbReference type="Pfam" id="PF19493"/>
    </source>
</evidence>
<accession>A0ABZ1TTI7</accession>
<keyword evidence="4" id="KW-1185">Reference proteome</keyword>
<organism evidence="3 4">
    <name type="scientific">Kitasatospora purpeofusca</name>
    <dbReference type="NCBI Taxonomy" id="67352"/>
    <lineage>
        <taxon>Bacteria</taxon>
        <taxon>Bacillati</taxon>
        <taxon>Actinomycetota</taxon>
        <taxon>Actinomycetes</taxon>
        <taxon>Kitasatosporales</taxon>
        <taxon>Streptomycetaceae</taxon>
        <taxon>Kitasatospora</taxon>
    </lineage>
</organism>
<feature type="compositionally biased region" description="Low complexity" evidence="1">
    <location>
        <begin position="134"/>
        <end position="143"/>
    </location>
</feature>
<evidence type="ECO:0000256" key="1">
    <source>
        <dbReference type="SAM" id="MobiDB-lite"/>
    </source>
</evidence>
<protein>
    <recommendedName>
        <fullName evidence="2">Trypsin-co-occurring domain-containing protein</fullName>
    </recommendedName>
</protein>
<feature type="domain" description="Trypsin-co-occurring" evidence="2">
    <location>
        <begin position="7"/>
        <end position="125"/>
    </location>
</feature>
<dbReference type="EMBL" id="CP108110">
    <property type="protein sequence ID" value="WUQ82273.1"/>
    <property type="molecule type" value="Genomic_DNA"/>
</dbReference>
<feature type="region of interest" description="Disordered" evidence="1">
    <location>
        <begin position="131"/>
        <end position="165"/>
    </location>
</feature>
<dbReference type="InterPro" id="IPR045794">
    <property type="entry name" value="Trypco1"/>
</dbReference>
<proteinExistence type="predicted"/>